<dbReference type="EMBL" id="BSPV01000003">
    <property type="protein sequence ID" value="GLT14052.1"/>
    <property type="molecule type" value="Genomic_DNA"/>
</dbReference>
<name>A0ABQ6END5_9VIBR</name>
<comment type="similarity">
    <text evidence="1">Belongs to the MaoP family.</text>
</comment>
<evidence type="ECO:0000313" key="4">
    <source>
        <dbReference type="EMBL" id="GLT14052.1"/>
    </source>
</evidence>
<sequence length="116" mass="13418">MRNLGKFFDNKHFARGFSRSGEFTINEAQILENYGRTMQGLFEGNLTPEDDDEKEFITAFQQEGEEGIVNKYVQCWKKYLNKTQRKRTYTLCSTVKGSASSYDDDDSDSDDLLLDD</sequence>
<gene>
    <name evidence="4" type="ORF">GCM10007931_10260</name>
</gene>
<evidence type="ECO:0000256" key="1">
    <source>
        <dbReference type="ARBA" id="ARBA00093464"/>
    </source>
</evidence>
<proteinExistence type="inferred from homology"/>
<dbReference type="Proteomes" id="UP001157156">
    <property type="component" value="Unassembled WGS sequence"/>
</dbReference>
<comment type="caution">
    <text evidence="4">The sequence shown here is derived from an EMBL/GenBank/DDBJ whole genome shotgun (WGS) entry which is preliminary data.</text>
</comment>
<protein>
    <recommendedName>
        <fullName evidence="2">Macrodomain Ori protein</fullName>
    </recommendedName>
</protein>
<feature type="region of interest" description="Disordered" evidence="3">
    <location>
        <begin position="96"/>
        <end position="116"/>
    </location>
</feature>
<evidence type="ECO:0000313" key="5">
    <source>
        <dbReference type="Proteomes" id="UP001157156"/>
    </source>
</evidence>
<accession>A0ABQ6END5</accession>
<evidence type="ECO:0000256" key="3">
    <source>
        <dbReference type="SAM" id="MobiDB-lite"/>
    </source>
</evidence>
<feature type="compositionally biased region" description="Acidic residues" evidence="3">
    <location>
        <begin position="102"/>
        <end position="116"/>
    </location>
</feature>
<evidence type="ECO:0000256" key="2">
    <source>
        <dbReference type="ARBA" id="ARBA00093628"/>
    </source>
</evidence>
<reference evidence="5" key="1">
    <citation type="journal article" date="2019" name="Int. J. Syst. Evol. Microbiol.">
        <title>The Global Catalogue of Microorganisms (GCM) 10K type strain sequencing project: providing services to taxonomists for standard genome sequencing and annotation.</title>
        <authorList>
            <consortium name="The Broad Institute Genomics Platform"/>
            <consortium name="The Broad Institute Genome Sequencing Center for Infectious Disease"/>
            <person name="Wu L."/>
            <person name="Ma J."/>
        </authorList>
    </citation>
    <scope>NUCLEOTIDE SEQUENCE [LARGE SCALE GENOMIC DNA]</scope>
    <source>
        <strain evidence="5">NBRC 111146</strain>
    </source>
</reference>
<dbReference type="RefSeq" id="WP_089124412.1">
    <property type="nucleotide sequence ID" value="NZ_BSPV01000003.1"/>
</dbReference>
<keyword evidence="5" id="KW-1185">Reference proteome</keyword>
<dbReference type="InterPro" id="IPR007335">
    <property type="entry name" value="DUF413"/>
</dbReference>
<dbReference type="Pfam" id="PF04219">
    <property type="entry name" value="DUF413"/>
    <property type="match status" value="1"/>
</dbReference>
<organism evidence="4 5">
    <name type="scientific">Vibrio algivorus</name>
    <dbReference type="NCBI Taxonomy" id="1667024"/>
    <lineage>
        <taxon>Bacteria</taxon>
        <taxon>Pseudomonadati</taxon>
        <taxon>Pseudomonadota</taxon>
        <taxon>Gammaproteobacteria</taxon>
        <taxon>Vibrionales</taxon>
        <taxon>Vibrionaceae</taxon>
        <taxon>Vibrio</taxon>
    </lineage>
</organism>